<evidence type="ECO:0000313" key="2">
    <source>
        <dbReference type="Proteomes" id="UP001258017"/>
    </source>
</evidence>
<evidence type="ECO:0000313" key="1">
    <source>
        <dbReference type="EMBL" id="KAK2577804.1"/>
    </source>
</evidence>
<accession>A0AAD9VKG7</accession>
<dbReference type="AlphaFoldDB" id="A0AAD9VKG7"/>
<keyword evidence="2" id="KW-1185">Reference proteome</keyword>
<name>A0AAD9VKG7_9HYME</name>
<protein>
    <recommendedName>
        <fullName evidence="3">Nucleic-acid-binding protein from transposon X-element</fullName>
    </recommendedName>
</protein>
<reference evidence="1" key="1">
    <citation type="submission" date="2021-08" db="EMBL/GenBank/DDBJ databases">
        <authorList>
            <person name="Misof B."/>
            <person name="Oliver O."/>
            <person name="Podsiadlowski L."/>
            <person name="Donath A."/>
            <person name="Peters R."/>
            <person name="Mayer C."/>
            <person name="Rust J."/>
            <person name="Gunkel S."/>
            <person name="Lesny P."/>
            <person name="Martin S."/>
            <person name="Oeyen J.P."/>
            <person name="Petersen M."/>
            <person name="Panagiotis P."/>
            <person name="Wilbrandt J."/>
            <person name="Tanja T."/>
        </authorList>
    </citation>
    <scope>NUCLEOTIDE SEQUENCE</scope>
    <source>
        <strain evidence="1">GBR_01_08_01A</strain>
        <tissue evidence="1">Thorax + abdomen</tissue>
    </source>
</reference>
<comment type="caution">
    <text evidence="1">The sequence shown here is derived from an EMBL/GenBank/DDBJ whole genome shotgun (WGS) entry which is preliminary data.</text>
</comment>
<reference evidence="1" key="2">
    <citation type="journal article" date="2023" name="Commun. Biol.">
        <title>Intrasexual cuticular hydrocarbon dimorphism in a wasp sheds light on hydrocarbon biosynthesis genes in Hymenoptera.</title>
        <authorList>
            <person name="Moris V.C."/>
            <person name="Podsiadlowski L."/>
            <person name="Martin S."/>
            <person name="Oeyen J.P."/>
            <person name="Donath A."/>
            <person name="Petersen M."/>
            <person name="Wilbrandt J."/>
            <person name="Misof B."/>
            <person name="Liedtke D."/>
            <person name="Thamm M."/>
            <person name="Scheiner R."/>
            <person name="Schmitt T."/>
            <person name="Niehuis O."/>
        </authorList>
    </citation>
    <scope>NUCLEOTIDE SEQUENCE</scope>
    <source>
        <strain evidence="1">GBR_01_08_01A</strain>
    </source>
</reference>
<sequence>MNTYDKLINILKASAIQFYTYTPRNLKPKSLVLKGIRGGYDETEVLTAITDLNLPNTKIIKVRKLIFNKNSPDKYHFIVSISNDSLAAPLVKVKRLLSQTCRWERLRKPIVFQCRRCQQIGHASSNCFLKPTCSKCAGEHEVVNCPIKDETDKSKQKCVNCNSLGHSAAYKGCPMIKLASKLNKQIKQQKANTNKTVLNTISRKVTPGYSFANALVGNQTHLQAPLHSHAREETTLPINKQYSCSTSNNNCSSSPNIEELFANLKNEIIKEIQDVNAKIINNSIRIDHILAQLNMD</sequence>
<dbReference type="Proteomes" id="UP001258017">
    <property type="component" value="Unassembled WGS sequence"/>
</dbReference>
<evidence type="ECO:0008006" key="3">
    <source>
        <dbReference type="Google" id="ProtNLM"/>
    </source>
</evidence>
<organism evidence="1 2">
    <name type="scientific">Odynerus spinipes</name>
    <dbReference type="NCBI Taxonomy" id="1348599"/>
    <lineage>
        <taxon>Eukaryota</taxon>
        <taxon>Metazoa</taxon>
        <taxon>Ecdysozoa</taxon>
        <taxon>Arthropoda</taxon>
        <taxon>Hexapoda</taxon>
        <taxon>Insecta</taxon>
        <taxon>Pterygota</taxon>
        <taxon>Neoptera</taxon>
        <taxon>Endopterygota</taxon>
        <taxon>Hymenoptera</taxon>
        <taxon>Apocrita</taxon>
        <taxon>Aculeata</taxon>
        <taxon>Vespoidea</taxon>
        <taxon>Vespidae</taxon>
        <taxon>Eumeninae</taxon>
        <taxon>Odynerus</taxon>
    </lineage>
</organism>
<dbReference type="EMBL" id="JAIFRP010001127">
    <property type="protein sequence ID" value="KAK2577804.1"/>
    <property type="molecule type" value="Genomic_DNA"/>
</dbReference>
<gene>
    <name evidence="1" type="ORF">KPH14_000697</name>
</gene>
<proteinExistence type="predicted"/>